<dbReference type="Proteomes" id="UP000886742">
    <property type="component" value="Unassembled WGS sequence"/>
</dbReference>
<organism evidence="1 2">
    <name type="scientific">Candidatus Enterousia intestinigallinarum</name>
    <dbReference type="NCBI Taxonomy" id="2840790"/>
    <lineage>
        <taxon>Bacteria</taxon>
        <taxon>Pseudomonadati</taxon>
        <taxon>Pseudomonadota</taxon>
        <taxon>Alphaproteobacteria</taxon>
        <taxon>Candidatus Enterousia</taxon>
    </lineage>
</organism>
<name>A0A9D1FG16_9PROT</name>
<reference evidence="1" key="2">
    <citation type="journal article" date="2021" name="PeerJ">
        <title>Extensive microbial diversity within the chicken gut microbiome revealed by metagenomics and culture.</title>
        <authorList>
            <person name="Gilroy R."/>
            <person name="Ravi A."/>
            <person name="Getino M."/>
            <person name="Pursley I."/>
            <person name="Horton D.L."/>
            <person name="Alikhan N.F."/>
            <person name="Baker D."/>
            <person name="Gharbi K."/>
            <person name="Hall N."/>
            <person name="Watson M."/>
            <person name="Adriaenssens E.M."/>
            <person name="Foster-Nyarko E."/>
            <person name="Jarju S."/>
            <person name="Secka A."/>
            <person name="Antonio M."/>
            <person name="Oren A."/>
            <person name="Chaudhuri R.R."/>
            <person name="La Ragione R."/>
            <person name="Hildebrand F."/>
            <person name="Pallen M.J."/>
        </authorList>
    </citation>
    <scope>NUCLEOTIDE SEQUENCE</scope>
    <source>
        <strain evidence="1">ChiGjej3B3-5194</strain>
    </source>
</reference>
<sequence>MKSDDRNTIIINKNTKPTPGAPKLVLNNIDRLYLATAVKSVKNLTFIYSLVCRNTGNRQYEMLPVTEIAAFDNKRDAAIYHNTVNQVMAYQQNLPGLKTIREVMADEIARFNENTR</sequence>
<gene>
    <name evidence="1" type="ORF">IAD02_00485</name>
</gene>
<dbReference type="AlphaFoldDB" id="A0A9D1FG16"/>
<evidence type="ECO:0000313" key="1">
    <source>
        <dbReference type="EMBL" id="HIS70453.1"/>
    </source>
</evidence>
<evidence type="ECO:0000313" key="2">
    <source>
        <dbReference type="Proteomes" id="UP000886742"/>
    </source>
</evidence>
<accession>A0A9D1FG16</accession>
<protein>
    <submittedName>
        <fullName evidence="1">Uncharacterized protein</fullName>
    </submittedName>
</protein>
<reference evidence="1" key="1">
    <citation type="submission" date="2020-10" db="EMBL/GenBank/DDBJ databases">
        <authorList>
            <person name="Gilroy R."/>
        </authorList>
    </citation>
    <scope>NUCLEOTIDE SEQUENCE</scope>
    <source>
        <strain evidence="1">ChiGjej3B3-5194</strain>
    </source>
</reference>
<proteinExistence type="predicted"/>
<comment type="caution">
    <text evidence="1">The sequence shown here is derived from an EMBL/GenBank/DDBJ whole genome shotgun (WGS) entry which is preliminary data.</text>
</comment>
<dbReference type="EMBL" id="DVJI01000003">
    <property type="protein sequence ID" value="HIS70453.1"/>
    <property type="molecule type" value="Genomic_DNA"/>
</dbReference>